<dbReference type="InterPro" id="IPR013249">
    <property type="entry name" value="RNA_pol_sigma70_r4_t2"/>
</dbReference>
<dbReference type="PATRIC" id="fig|1203610.3.peg.5478"/>
<dbReference type="PANTHER" id="PTHR43133:SF46">
    <property type="entry name" value="RNA POLYMERASE SIGMA-70 FACTOR ECF SUBFAMILY"/>
    <property type="match status" value="1"/>
</dbReference>
<dbReference type="InterPro" id="IPR036388">
    <property type="entry name" value="WH-like_DNA-bd_sf"/>
</dbReference>
<dbReference type="STRING" id="1203610.HMPREF1536_05360"/>
<organism evidence="7 8">
    <name type="scientific">Parabacteroides gordonii MS-1 = DSM 23371</name>
    <dbReference type="NCBI Taxonomy" id="1203610"/>
    <lineage>
        <taxon>Bacteria</taxon>
        <taxon>Pseudomonadati</taxon>
        <taxon>Bacteroidota</taxon>
        <taxon>Bacteroidia</taxon>
        <taxon>Bacteroidales</taxon>
        <taxon>Tannerellaceae</taxon>
        <taxon>Parabacteroides</taxon>
    </lineage>
</organism>
<evidence type="ECO:0000259" key="5">
    <source>
        <dbReference type="Pfam" id="PF04542"/>
    </source>
</evidence>
<comment type="similarity">
    <text evidence="1">Belongs to the sigma-70 factor family. ECF subfamily.</text>
</comment>
<dbReference type="Pfam" id="PF08281">
    <property type="entry name" value="Sigma70_r4_2"/>
    <property type="match status" value="1"/>
</dbReference>
<keyword evidence="3" id="KW-0731">Sigma factor</keyword>
<keyword evidence="2" id="KW-0805">Transcription regulation</keyword>
<dbReference type="GO" id="GO:0016987">
    <property type="term" value="F:sigma factor activity"/>
    <property type="evidence" value="ECO:0007669"/>
    <property type="project" value="UniProtKB-KW"/>
</dbReference>
<dbReference type="InterPro" id="IPR007627">
    <property type="entry name" value="RNA_pol_sigma70_r2"/>
</dbReference>
<name>A0A0F5IK64_9BACT</name>
<feature type="domain" description="RNA polymerase sigma-70 region 2" evidence="5">
    <location>
        <begin position="31"/>
        <end position="93"/>
    </location>
</feature>
<dbReference type="NCBIfam" id="TIGR02985">
    <property type="entry name" value="Sig70_bacteroi1"/>
    <property type="match status" value="1"/>
</dbReference>
<feature type="domain" description="RNA polymerase sigma factor 70 region 4 type 2" evidence="6">
    <location>
        <begin position="129"/>
        <end position="179"/>
    </location>
</feature>
<evidence type="ECO:0000256" key="3">
    <source>
        <dbReference type="ARBA" id="ARBA00023082"/>
    </source>
</evidence>
<dbReference type="InterPro" id="IPR014284">
    <property type="entry name" value="RNA_pol_sigma-70_dom"/>
</dbReference>
<protein>
    <submittedName>
        <fullName evidence="7">RNA polymerase sigma-70 factor</fullName>
    </submittedName>
</protein>
<evidence type="ECO:0000313" key="7">
    <source>
        <dbReference type="EMBL" id="KKB45720.1"/>
    </source>
</evidence>
<dbReference type="InterPro" id="IPR014327">
    <property type="entry name" value="RNA_pol_sigma70_bacteroid"/>
</dbReference>
<dbReference type="HOGENOM" id="CLU_047691_4_1_10"/>
<dbReference type="InterPro" id="IPR013324">
    <property type="entry name" value="RNA_pol_sigma_r3/r4-like"/>
</dbReference>
<evidence type="ECO:0000256" key="1">
    <source>
        <dbReference type="ARBA" id="ARBA00010641"/>
    </source>
</evidence>
<evidence type="ECO:0000256" key="4">
    <source>
        <dbReference type="ARBA" id="ARBA00023163"/>
    </source>
</evidence>
<evidence type="ECO:0000259" key="6">
    <source>
        <dbReference type="Pfam" id="PF08281"/>
    </source>
</evidence>
<dbReference type="GO" id="GO:0003677">
    <property type="term" value="F:DNA binding"/>
    <property type="evidence" value="ECO:0007669"/>
    <property type="project" value="InterPro"/>
</dbReference>
<dbReference type="GO" id="GO:0006352">
    <property type="term" value="P:DNA-templated transcription initiation"/>
    <property type="evidence" value="ECO:0007669"/>
    <property type="project" value="InterPro"/>
</dbReference>
<evidence type="ECO:0000256" key="2">
    <source>
        <dbReference type="ARBA" id="ARBA00023015"/>
    </source>
</evidence>
<dbReference type="NCBIfam" id="TIGR02937">
    <property type="entry name" value="sigma70-ECF"/>
    <property type="match status" value="1"/>
</dbReference>
<dbReference type="InterPro" id="IPR013325">
    <property type="entry name" value="RNA_pol_sigma_r2"/>
</dbReference>
<keyword evidence="8" id="KW-1185">Reference proteome</keyword>
<accession>A0A0F5IK64</accession>
<dbReference type="SUPFAM" id="SSF88659">
    <property type="entry name" value="Sigma3 and sigma4 domains of RNA polymerase sigma factors"/>
    <property type="match status" value="1"/>
</dbReference>
<comment type="caution">
    <text evidence="7">The sequence shown here is derived from an EMBL/GenBank/DDBJ whole genome shotgun (WGS) entry which is preliminary data.</text>
</comment>
<dbReference type="AlphaFoldDB" id="A0A0F5IK64"/>
<evidence type="ECO:0000313" key="8">
    <source>
        <dbReference type="Proteomes" id="UP000033035"/>
    </source>
</evidence>
<dbReference type="Proteomes" id="UP000033035">
    <property type="component" value="Unassembled WGS sequence"/>
</dbReference>
<dbReference type="Pfam" id="PF04542">
    <property type="entry name" value="Sigma70_r2"/>
    <property type="match status" value="1"/>
</dbReference>
<dbReference type="PANTHER" id="PTHR43133">
    <property type="entry name" value="RNA POLYMERASE ECF-TYPE SIGMA FACTO"/>
    <property type="match status" value="1"/>
</dbReference>
<sequence length="192" mass="22872">MKGRFTFMITSREDEYVKALSNGDSKAFELLFLRYQPKLVYFFTGFVHDDEIAQDLAQDLFFNLWNNRSKLSDIRLFQSYLYQMARNILYNYYDHSLVQEKYGMAQFLSPSVSDDPEEQLFASNLQELINLRVDQMPPQRRQIFRMSRMEGLNNEEIANRLNINKRTVENHLTVALADLRKMLKVSILLFYH</sequence>
<keyword evidence="4" id="KW-0804">Transcription</keyword>
<reference evidence="7 8" key="1">
    <citation type="submission" date="2013-04" db="EMBL/GenBank/DDBJ databases">
        <title>The Genome Sequence of Parabacteroides gordonii DSM 23371.</title>
        <authorList>
            <consortium name="The Broad Institute Genomics Platform"/>
            <person name="Earl A."/>
            <person name="Ward D."/>
            <person name="Feldgarden M."/>
            <person name="Gevers D."/>
            <person name="Martens E."/>
            <person name="Sakamoto M."/>
            <person name="Benno Y."/>
            <person name="Suzuki N."/>
            <person name="Matsunaga N."/>
            <person name="Koshihara K."/>
            <person name="Seki M."/>
            <person name="Komiya H."/>
            <person name="Walker B."/>
            <person name="Young S."/>
            <person name="Zeng Q."/>
            <person name="Gargeya S."/>
            <person name="Fitzgerald M."/>
            <person name="Haas B."/>
            <person name="Abouelleil A."/>
            <person name="Allen A.W."/>
            <person name="Alvarado L."/>
            <person name="Arachchi H.M."/>
            <person name="Berlin A.M."/>
            <person name="Chapman S.B."/>
            <person name="Gainer-Dewar J."/>
            <person name="Goldberg J."/>
            <person name="Griggs A."/>
            <person name="Gujja S."/>
            <person name="Hansen M."/>
            <person name="Howarth C."/>
            <person name="Imamovic A."/>
            <person name="Ireland A."/>
            <person name="Larimer J."/>
            <person name="McCowan C."/>
            <person name="Murphy C."/>
            <person name="Pearson M."/>
            <person name="Poon T.W."/>
            <person name="Priest M."/>
            <person name="Roberts A."/>
            <person name="Saif S."/>
            <person name="Shea T."/>
            <person name="Sisk P."/>
            <person name="Sykes S."/>
            <person name="Wortman J."/>
            <person name="Nusbaum C."/>
            <person name="Birren B."/>
        </authorList>
    </citation>
    <scope>NUCLEOTIDE SEQUENCE [LARGE SCALE GENOMIC DNA]</scope>
    <source>
        <strain evidence="7 8">MS-1</strain>
    </source>
</reference>
<dbReference type="SUPFAM" id="SSF88946">
    <property type="entry name" value="Sigma2 domain of RNA polymerase sigma factors"/>
    <property type="match status" value="1"/>
</dbReference>
<dbReference type="InterPro" id="IPR039425">
    <property type="entry name" value="RNA_pol_sigma-70-like"/>
</dbReference>
<proteinExistence type="inferred from homology"/>
<dbReference type="EMBL" id="AQHW01000031">
    <property type="protein sequence ID" value="KKB45720.1"/>
    <property type="molecule type" value="Genomic_DNA"/>
</dbReference>
<gene>
    <name evidence="7" type="ORF">HMPREF1536_05360</name>
</gene>
<dbReference type="Gene3D" id="1.10.1740.10">
    <property type="match status" value="1"/>
</dbReference>
<dbReference type="Gene3D" id="1.10.10.10">
    <property type="entry name" value="Winged helix-like DNA-binding domain superfamily/Winged helix DNA-binding domain"/>
    <property type="match status" value="1"/>
</dbReference>